<evidence type="ECO:0000313" key="12">
    <source>
        <dbReference type="EMBL" id="CAL4124973.1"/>
    </source>
</evidence>
<dbReference type="Gene3D" id="3.30.70.330">
    <property type="match status" value="4"/>
</dbReference>
<dbReference type="InterPro" id="IPR006515">
    <property type="entry name" value="PABP_1234"/>
</dbReference>
<keyword evidence="5" id="KW-0677">Repeat</keyword>
<dbReference type="SUPFAM" id="SSF54928">
    <property type="entry name" value="RNA-binding domain, RBD"/>
    <property type="match status" value="2"/>
</dbReference>
<feature type="domain" description="RRM" evidence="10">
    <location>
        <begin position="328"/>
        <end position="405"/>
    </location>
</feature>
<evidence type="ECO:0000256" key="4">
    <source>
        <dbReference type="ARBA" id="ARBA00022490"/>
    </source>
</evidence>
<evidence type="ECO:0000256" key="5">
    <source>
        <dbReference type="ARBA" id="ARBA00022737"/>
    </source>
</evidence>
<comment type="similarity">
    <text evidence="3 9">Belongs to the polyadenylate-binding protein type-1 family.</text>
</comment>
<evidence type="ECO:0000256" key="3">
    <source>
        <dbReference type="ARBA" id="ARBA00008557"/>
    </source>
</evidence>
<dbReference type="Pfam" id="PF00658">
    <property type="entry name" value="MLLE"/>
    <property type="match status" value="1"/>
</dbReference>
<dbReference type="SMART" id="SM00517">
    <property type="entry name" value="PolyA"/>
    <property type="match status" value="1"/>
</dbReference>
<evidence type="ECO:0000256" key="6">
    <source>
        <dbReference type="ARBA" id="ARBA00022884"/>
    </source>
</evidence>
<dbReference type="InterPro" id="IPR034364">
    <property type="entry name" value="PABP_RRM1"/>
</dbReference>
<dbReference type="GO" id="GO:0005737">
    <property type="term" value="C:cytoplasm"/>
    <property type="evidence" value="ECO:0007669"/>
    <property type="project" value="UniProtKB-SubCell"/>
</dbReference>
<evidence type="ECO:0000256" key="2">
    <source>
        <dbReference type="ARBA" id="ARBA00004496"/>
    </source>
</evidence>
<comment type="caution">
    <text evidence="12">The sequence shown here is derived from an EMBL/GenBank/DDBJ whole genome shotgun (WGS) entry which is preliminary data.</text>
</comment>
<keyword evidence="6 8" id="KW-0694">RNA-binding</keyword>
<dbReference type="InterPro" id="IPR000504">
    <property type="entry name" value="RRM_dom"/>
</dbReference>
<dbReference type="PROSITE" id="PS51309">
    <property type="entry name" value="PABC"/>
    <property type="match status" value="1"/>
</dbReference>
<keyword evidence="13" id="KW-1185">Reference proteome</keyword>
<name>A0AAV2RIK1_MEGNR</name>
<dbReference type="PANTHER" id="PTHR24012">
    <property type="entry name" value="RNA BINDING PROTEIN"/>
    <property type="match status" value="1"/>
</dbReference>
<proteinExistence type="inferred from homology"/>
<feature type="domain" description="RRM" evidence="10">
    <location>
        <begin position="225"/>
        <end position="302"/>
    </location>
</feature>
<keyword evidence="4 9" id="KW-0963">Cytoplasm</keyword>
<evidence type="ECO:0000256" key="1">
    <source>
        <dbReference type="ARBA" id="ARBA00004123"/>
    </source>
</evidence>
<dbReference type="CDD" id="cd12378">
    <property type="entry name" value="RRM1_I_PABPs"/>
    <property type="match status" value="1"/>
</dbReference>
<dbReference type="PROSITE" id="PS50102">
    <property type="entry name" value="RRM"/>
    <property type="match status" value="4"/>
</dbReference>
<keyword evidence="7" id="KW-0539">Nucleus</keyword>
<organism evidence="12 13">
    <name type="scientific">Meganyctiphanes norvegica</name>
    <name type="common">Northern krill</name>
    <name type="synonym">Thysanopoda norvegica</name>
    <dbReference type="NCBI Taxonomy" id="48144"/>
    <lineage>
        <taxon>Eukaryota</taxon>
        <taxon>Metazoa</taxon>
        <taxon>Ecdysozoa</taxon>
        <taxon>Arthropoda</taxon>
        <taxon>Crustacea</taxon>
        <taxon>Multicrustacea</taxon>
        <taxon>Malacostraca</taxon>
        <taxon>Eumalacostraca</taxon>
        <taxon>Eucarida</taxon>
        <taxon>Euphausiacea</taxon>
        <taxon>Euphausiidae</taxon>
        <taxon>Meganyctiphanes</taxon>
    </lineage>
</organism>
<dbReference type="Proteomes" id="UP001497623">
    <property type="component" value="Unassembled WGS sequence"/>
</dbReference>
<dbReference type="Gene3D" id="1.10.1900.10">
    <property type="entry name" value="c-terminal domain of poly(a) binding protein"/>
    <property type="match status" value="1"/>
</dbReference>
<dbReference type="AlphaFoldDB" id="A0AAV2RIK1"/>
<dbReference type="InterPro" id="IPR003954">
    <property type="entry name" value="RRM_euk-type"/>
</dbReference>
<accession>A0AAV2RIK1</accession>
<feature type="domain" description="RRM" evidence="10">
    <location>
        <begin position="128"/>
        <end position="209"/>
    </location>
</feature>
<dbReference type="CDD" id="cd12380">
    <property type="entry name" value="RRM3_I_PABPs"/>
    <property type="match status" value="1"/>
</dbReference>
<evidence type="ECO:0000256" key="7">
    <source>
        <dbReference type="ARBA" id="ARBA00023242"/>
    </source>
</evidence>
<feature type="non-terminal residue" evidence="12">
    <location>
        <position position="1"/>
    </location>
</feature>
<reference evidence="12 13" key="1">
    <citation type="submission" date="2024-05" db="EMBL/GenBank/DDBJ databases">
        <authorList>
            <person name="Wallberg A."/>
        </authorList>
    </citation>
    <scope>NUCLEOTIDE SEQUENCE [LARGE SCALE GENOMIC DNA]</scope>
</reference>
<comment type="subcellular location">
    <subcellularLocation>
        <location evidence="2 9">Cytoplasm</location>
    </subcellularLocation>
    <subcellularLocation>
        <location evidence="1">Nucleus</location>
    </subcellularLocation>
</comment>
<dbReference type="CDD" id="cd12381">
    <property type="entry name" value="RRM4_I_PABPs"/>
    <property type="match status" value="1"/>
</dbReference>
<dbReference type="FunFam" id="3.30.70.330:FF:000003">
    <property type="entry name" value="Polyadenylate-binding protein"/>
    <property type="match status" value="1"/>
</dbReference>
<dbReference type="NCBIfam" id="TIGR01628">
    <property type="entry name" value="PABP-1234"/>
    <property type="match status" value="1"/>
</dbReference>
<dbReference type="GO" id="GO:0003723">
    <property type="term" value="F:RNA binding"/>
    <property type="evidence" value="ECO:0007669"/>
    <property type="project" value="UniProtKB-UniRule"/>
</dbReference>
<dbReference type="FunFam" id="3.30.70.330:FF:000651">
    <property type="entry name" value="Poly(A) binding protein cytoplasmic 1 like"/>
    <property type="match status" value="1"/>
</dbReference>
<dbReference type="GO" id="GO:0005634">
    <property type="term" value="C:nucleus"/>
    <property type="evidence" value="ECO:0007669"/>
    <property type="project" value="UniProtKB-SubCell"/>
</dbReference>
<gene>
    <name evidence="12" type="ORF">MNOR_LOCUS24908</name>
</gene>
<comment type="function">
    <text evidence="9">Binds the poly(A) tail of mRNA.</text>
</comment>
<evidence type="ECO:0000256" key="9">
    <source>
        <dbReference type="RuleBase" id="RU362004"/>
    </source>
</evidence>
<protein>
    <recommendedName>
        <fullName evidence="9">Polyadenylate-binding protein</fullName>
        <shortName evidence="9">PABP</shortName>
    </recommendedName>
</protein>
<dbReference type="FunFam" id="1.10.1900.10:FF:000004">
    <property type="entry name" value="Polyadenylate-binding protein"/>
    <property type="match status" value="1"/>
</dbReference>
<dbReference type="InterPro" id="IPR036053">
    <property type="entry name" value="PABP-dom"/>
</dbReference>
<dbReference type="FunFam" id="3.30.70.330:FF:000091">
    <property type="entry name" value="Polyadenylate-binding protein"/>
    <property type="match status" value="1"/>
</dbReference>
<evidence type="ECO:0000259" key="10">
    <source>
        <dbReference type="PROSITE" id="PS50102"/>
    </source>
</evidence>
<dbReference type="SUPFAM" id="SSF63570">
    <property type="entry name" value="PABC (PABP) domain"/>
    <property type="match status" value="1"/>
</dbReference>
<dbReference type="SMART" id="SM00360">
    <property type="entry name" value="RRM"/>
    <property type="match status" value="4"/>
</dbReference>
<dbReference type="CDD" id="cd12379">
    <property type="entry name" value="RRM2_I_PABPs"/>
    <property type="match status" value="1"/>
</dbReference>
<dbReference type="InterPro" id="IPR045305">
    <property type="entry name" value="RRM2_I_PABPs"/>
</dbReference>
<evidence type="ECO:0000256" key="8">
    <source>
        <dbReference type="PROSITE-ProRule" id="PRU00176"/>
    </source>
</evidence>
<dbReference type="InterPro" id="IPR035979">
    <property type="entry name" value="RBD_domain_sf"/>
</dbReference>
<dbReference type="SMART" id="SM00361">
    <property type="entry name" value="RRM_1"/>
    <property type="match status" value="4"/>
</dbReference>
<feature type="domain" description="PABC" evidence="11">
    <location>
        <begin position="557"/>
        <end position="634"/>
    </location>
</feature>
<evidence type="ECO:0000259" key="11">
    <source>
        <dbReference type="PROSITE" id="PS51309"/>
    </source>
</evidence>
<dbReference type="EMBL" id="CAXKWB010023265">
    <property type="protein sequence ID" value="CAL4124973.1"/>
    <property type="molecule type" value="Genomic_DNA"/>
</dbReference>
<sequence>QLPASFKKRETSLSLKFSPFNKLLWQWWKMSPAPSSYPMTSLYVGDLHLDVTEAMLFEKFSSVGTVQSIRVCRDMITRRSLGYAYVNFQQPADAERALDNMNFDVVKGRPIRMMWSQRDPALRKSGLGNVFIKNLHKSIDQKSLYDTFSVFGNIMSCKVATTGPIKEGGQSLGYGFVHFETEESAKAAIEKVNGMLLNGKKVYVGVFIPRSEREKNIGERTQVFTNVFIKNFGSELDDEKLKEIFSTFGEITSHKVMRDEAGKSKGFGFVAFSCPEEAEKAVEALHGKEINGKPLFVGQAKKIAQRRAELKKKFEEIKLERITRYQGVNLYVKNLDTAIEDDRLQQEFSPYGTITSAKIMQEENGRSKGFGFVCFSSAEEATRAVTEMNGRMLMGKPLYVTLAQRREERKAYLISQYMQRLNGIRMQQVGRTLQPTGSNYLIPSFPKALRLPVTAWQQSTSPFRSIGRFNNYGMQSPYNPQYLQHPGSRNIWNPNVVQSLRTVTTSPAFSTPNRCYSYQHGTNVRESPAMTADGAAAVAAAVALVTEQQSPVNTTGQKPLNLSTLAAAIPEEQKRMLGEHLFPLIRKMNPQLVGKITGMLLEIDNADLLQLLEDRTSLKAKVDEAVAVLEMHWAQQQTREPEKLVNGTSLVNDLSKRKRVSFDSNADDGIIAHR</sequence>
<evidence type="ECO:0000313" key="13">
    <source>
        <dbReference type="Proteomes" id="UP001497623"/>
    </source>
</evidence>
<feature type="domain" description="RRM" evidence="10">
    <location>
        <begin position="40"/>
        <end position="118"/>
    </location>
</feature>
<dbReference type="InterPro" id="IPR002004">
    <property type="entry name" value="PABP_HYD_C"/>
</dbReference>
<dbReference type="Pfam" id="PF00076">
    <property type="entry name" value="RRM_1"/>
    <property type="match status" value="4"/>
</dbReference>
<dbReference type="FunFam" id="3.30.70.330:FF:000021">
    <property type="entry name" value="Polyadenylate-binding protein"/>
    <property type="match status" value="1"/>
</dbReference>
<dbReference type="InterPro" id="IPR012677">
    <property type="entry name" value="Nucleotide-bd_a/b_plait_sf"/>
</dbReference>